<dbReference type="InterPro" id="IPR023186">
    <property type="entry name" value="IUNH"/>
</dbReference>
<dbReference type="GO" id="GO:0006152">
    <property type="term" value="P:purine nucleoside catabolic process"/>
    <property type="evidence" value="ECO:0007669"/>
    <property type="project" value="TreeGrafter"/>
</dbReference>
<accession>A0A327NEX8</accession>
<dbReference type="PROSITE" id="PS51318">
    <property type="entry name" value="TAT"/>
    <property type="match status" value="1"/>
</dbReference>
<dbReference type="InterPro" id="IPR001910">
    <property type="entry name" value="Inosine/uridine_hydrolase_dom"/>
</dbReference>
<organism evidence="4 5">
    <name type="scientific">Spirosoma telluris</name>
    <dbReference type="NCBI Taxonomy" id="2183553"/>
    <lineage>
        <taxon>Bacteria</taxon>
        <taxon>Pseudomonadati</taxon>
        <taxon>Bacteroidota</taxon>
        <taxon>Cytophagia</taxon>
        <taxon>Cytophagales</taxon>
        <taxon>Cytophagaceae</taxon>
        <taxon>Spirosoma</taxon>
    </lineage>
</organism>
<dbReference type="InterPro" id="IPR036452">
    <property type="entry name" value="Ribo_hydro-like"/>
</dbReference>
<comment type="caution">
    <text evidence="4">The sequence shown here is derived from an EMBL/GenBank/DDBJ whole genome shotgun (WGS) entry which is preliminary data.</text>
</comment>
<evidence type="ECO:0000313" key="5">
    <source>
        <dbReference type="Proteomes" id="UP000249016"/>
    </source>
</evidence>
<protein>
    <recommendedName>
        <fullName evidence="3">Inosine/uridine-preferring nucleoside hydrolase domain-containing protein</fullName>
    </recommendedName>
</protein>
<feature type="domain" description="Inosine/uridine-preferring nucleoside hydrolase" evidence="3">
    <location>
        <begin position="42"/>
        <end position="96"/>
    </location>
</feature>
<dbReference type="SUPFAM" id="SSF53590">
    <property type="entry name" value="Nucleoside hydrolase"/>
    <property type="match status" value="1"/>
</dbReference>
<dbReference type="GO" id="GO:0005829">
    <property type="term" value="C:cytosol"/>
    <property type="evidence" value="ECO:0007669"/>
    <property type="project" value="TreeGrafter"/>
</dbReference>
<keyword evidence="1" id="KW-0378">Hydrolase</keyword>
<evidence type="ECO:0000256" key="2">
    <source>
        <dbReference type="ARBA" id="ARBA00023295"/>
    </source>
</evidence>
<dbReference type="Proteomes" id="UP000249016">
    <property type="component" value="Unassembled WGS sequence"/>
</dbReference>
<name>A0A327NEX8_9BACT</name>
<dbReference type="InterPro" id="IPR006311">
    <property type="entry name" value="TAT_signal"/>
</dbReference>
<keyword evidence="2" id="KW-0326">Glycosidase</keyword>
<sequence>MLTSRRKFIRVLSLGTATAMHPATVFSPFAKTRKPVATAKRIILDSDTATDDALAILMAVTSPKLKVEAITITCGNVGFEQQTKNALYTLQVAGRKARFLFIRALPVRSFERYTGMLPTYTGAMA</sequence>
<evidence type="ECO:0000256" key="1">
    <source>
        <dbReference type="ARBA" id="ARBA00022801"/>
    </source>
</evidence>
<dbReference type="PANTHER" id="PTHR12304">
    <property type="entry name" value="INOSINE-URIDINE PREFERRING NUCLEOSIDE HYDROLASE"/>
    <property type="match status" value="1"/>
</dbReference>
<dbReference type="RefSeq" id="WP_111340735.1">
    <property type="nucleotide sequence ID" value="NZ_QLII01000001.1"/>
</dbReference>
<dbReference type="PANTHER" id="PTHR12304:SF4">
    <property type="entry name" value="URIDINE NUCLEOSIDASE"/>
    <property type="match status" value="1"/>
</dbReference>
<proteinExistence type="predicted"/>
<evidence type="ECO:0000259" key="3">
    <source>
        <dbReference type="Pfam" id="PF01156"/>
    </source>
</evidence>
<dbReference type="AlphaFoldDB" id="A0A327NEX8"/>
<evidence type="ECO:0000313" key="4">
    <source>
        <dbReference type="EMBL" id="RAI73861.1"/>
    </source>
</evidence>
<keyword evidence="5" id="KW-1185">Reference proteome</keyword>
<gene>
    <name evidence="4" type="ORF">HMF3257_04670</name>
</gene>
<dbReference type="EMBL" id="QLII01000001">
    <property type="protein sequence ID" value="RAI73861.1"/>
    <property type="molecule type" value="Genomic_DNA"/>
</dbReference>
<dbReference type="GO" id="GO:0008477">
    <property type="term" value="F:purine nucleosidase activity"/>
    <property type="evidence" value="ECO:0007669"/>
    <property type="project" value="TreeGrafter"/>
</dbReference>
<dbReference type="Pfam" id="PF01156">
    <property type="entry name" value="IU_nuc_hydro"/>
    <property type="match status" value="1"/>
</dbReference>
<dbReference type="Gene3D" id="3.90.245.10">
    <property type="entry name" value="Ribonucleoside hydrolase-like"/>
    <property type="match status" value="1"/>
</dbReference>
<reference evidence="4 5" key="1">
    <citation type="submission" date="2018-06" db="EMBL/GenBank/DDBJ databases">
        <title>Spirosoma sp. HMF3257 Genome sequencing and assembly.</title>
        <authorList>
            <person name="Kang H."/>
            <person name="Cha I."/>
            <person name="Kim H."/>
            <person name="Kang J."/>
            <person name="Joh K."/>
        </authorList>
    </citation>
    <scope>NUCLEOTIDE SEQUENCE [LARGE SCALE GENOMIC DNA]</scope>
    <source>
        <strain evidence="4 5">HMF3257</strain>
    </source>
</reference>